<dbReference type="AlphaFoldDB" id="A0A972FR49"/>
<dbReference type="RefSeq" id="WP_169562916.1">
    <property type="nucleotide sequence ID" value="NZ_JAAXYH010000002.1"/>
</dbReference>
<comment type="subunit">
    <text evidence="3 7">Monomer.</text>
</comment>
<dbReference type="GO" id="GO:0017111">
    <property type="term" value="F:ribonucleoside triphosphate phosphatase activity"/>
    <property type="evidence" value="ECO:0007669"/>
    <property type="project" value="InterPro"/>
</dbReference>
<dbReference type="InterPro" id="IPR033713">
    <property type="entry name" value="NudJ"/>
</dbReference>
<reference evidence="9" key="1">
    <citation type="submission" date="2020-04" db="EMBL/GenBank/DDBJ databases">
        <title>Description of Shewanella salipaludis sp. nov., isolated from a salt marsh.</title>
        <authorList>
            <person name="Park S."/>
            <person name="Yoon J.-H."/>
        </authorList>
    </citation>
    <scope>NUCLEOTIDE SEQUENCE</scope>
    <source>
        <strain evidence="9">SHSM-M6</strain>
    </source>
</reference>
<protein>
    <recommendedName>
        <fullName evidence="4 7">Phosphatase NudJ</fullName>
        <ecNumber evidence="7">3.6.1.-</ecNumber>
    </recommendedName>
</protein>
<dbReference type="CDD" id="cd03675">
    <property type="entry name" value="NUDIX_Hydrolase"/>
    <property type="match status" value="1"/>
</dbReference>
<keyword evidence="5 7" id="KW-0378">Hydrolase</keyword>
<keyword evidence="10" id="KW-1185">Reference proteome</keyword>
<dbReference type="EMBL" id="JAAXYH010000002">
    <property type="protein sequence ID" value="NMH64226.1"/>
    <property type="molecule type" value="Genomic_DNA"/>
</dbReference>
<dbReference type="EC" id="3.6.1.-" evidence="7"/>
<dbReference type="InterPro" id="IPR020084">
    <property type="entry name" value="NUDIX_hydrolase_CS"/>
</dbReference>
<evidence type="ECO:0000256" key="1">
    <source>
        <dbReference type="ARBA" id="ARBA00001946"/>
    </source>
</evidence>
<evidence type="ECO:0000256" key="6">
    <source>
        <dbReference type="ARBA" id="ARBA00022842"/>
    </source>
</evidence>
<evidence type="ECO:0000313" key="10">
    <source>
        <dbReference type="Proteomes" id="UP000737113"/>
    </source>
</evidence>
<dbReference type="Proteomes" id="UP000737113">
    <property type="component" value="Unassembled WGS sequence"/>
</dbReference>
<dbReference type="InterPro" id="IPR015797">
    <property type="entry name" value="NUDIX_hydrolase-like_dom_sf"/>
</dbReference>
<dbReference type="Pfam" id="PF00293">
    <property type="entry name" value="NUDIX"/>
    <property type="match status" value="1"/>
</dbReference>
<comment type="caution">
    <text evidence="9">The sequence shown here is derived from an EMBL/GenBank/DDBJ whole genome shotgun (WGS) entry which is preliminary data.</text>
</comment>
<gene>
    <name evidence="7" type="primary">nudJ</name>
    <name evidence="9" type="ORF">HC757_03460</name>
</gene>
<dbReference type="PROSITE" id="PS00893">
    <property type="entry name" value="NUDIX_BOX"/>
    <property type="match status" value="1"/>
</dbReference>
<sequence>MSQRYKPNVTVACIIQCREQFLMVEEQIDGVRRYNQPAGHLEPGESLIAACQREVYEETGLKLMPDALVGIYQFSADAELAFVRFTFCASLDEPNPTAPRDEAISAALWLSLDELIALEQSHRSPLVLASLRDYLQGRRYPLELLDSRSLNITPGIKP</sequence>
<organism evidence="9 10">
    <name type="scientific">Shewanella salipaludis</name>
    <dbReference type="NCBI Taxonomy" id="2723052"/>
    <lineage>
        <taxon>Bacteria</taxon>
        <taxon>Pseudomonadati</taxon>
        <taxon>Pseudomonadota</taxon>
        <taxon>Gammaproteobacteria</taxon>
        <taxon>Alteromonadales</taxon>
        <taxon>Shewanellaceae</taxon>
        <taxon>Shewanella</taxon>
    </lineage>
</organism>
<dbReference type="Gene3D" id="3.90.79.10">
    <property type="entry name" value="Nucleoside Triphosphate Pyrophosphohydrolase"/>
    <property type="match status" value="1"/>
</dbReference>
<dbReference type="GO" id="GO:0017110">
    <property type="term" value="F:nucleoside diphosphate phosphatase activity"/>
    <property type="evidence" value="ECO:0007669"/>
    <property type="project" value="InterPro"/>
</dbReference>
<proteinExistence type="inferred from homology"/>
<evidence type="ECO:0000256" key="2">
    <source>
        <dbReference type="ARBA" id="ARBA00007608"/>
    </source>
</evidence>
<feature type="domain" description="Nudix hydrolase" evidence="8">
    <location>
        <begin position="4"/>
        <end position="132"/>
    </location>
</feature>
<evidence type="ECO:0000256" key="7">
    <source>
        <dbReference type="RuleBase" id="RU364043"/>
    </source>
</evidence>
<evidence type="ECO:0000256" key="3">
    <source>
        <dbReference type="ARBA" id="ARBA00011245"/>
    </source>
</evidence>
<dbReference type="SUPFAM" id="SSF55811">
    <property type="entry name" value="Nudix"/>
    <property type="match status" value="1"/>
</dbReference>
<comment type="cofactor">
    <cofactor evidence="1 7">
        <name>Mg(2+)</name>
        <dbReference type="ChEBI" id="CHEBI:18420"/>
    </cofactor>
</comment>
<accession>A0A972FR49</accession>
<keyword evidence="6 7" id="KW-0460">Magnesium</keyword>
<name>A0A972FR49_9GAMM</name>
<comment type="similarity">
    <text evidence="2 7">Belongs to the Nudix hydrolase family. NudJ subfamily.</text>
</comment>
<dbReference type="InterPro" id="IPR000086">
    <property type="entry name" value="NUDIX_hydrolase_dom"/>
</dbReference>
<dbReference type="PANTHER" id="PTHR43046">
    <property type="entry name" value="GDP-MANNOSE MANNOSYL HYDROLASE"/>
    <property type="match status" value="1"/>
</dbReference>
<dbReference type="PANTHER" id="PTHR43046:SF12">
    <property type="entry name" value="GDP-MANNOSE MANNOSYL HYDROLASE"/>
    <property type="match status" value="1"/>
</dbReference>
<evidence type="ECO:0000259" key="8">
    <source>
        <dbReference type="PROSITE" id="PS51462"/>
    </source>
</evidence>
<evidence type="ECO:0000313" key="9">
    <source>
        <dbReference type="EMBL" id="NMH64226.1"/>
    </source>
</evidence>
<dbReference type="PROSITE" id="PS51462">
    <property type="entry name" value="NUDIX"/>
    <property type="match status" value="1"/>
</dbReference>
<evidence type="ECO:0000256" key="4">
    <source>
        <dbReference type="ARBA" id="ARBA00015552"/>
    </source>
</evidence>
<evidence type="ECO:0000256" key="5">
    <source>
        <dbReference type="ARBA" id="ARBA00022801"/>
    </source>
</evidence>
<dbReference type="GO" id="GO:0004787">
    <property type="term" value="F:thiamine diphosphate phosphatase activity"/>
    <property type="evidence" value="ECO:0007669"/>
    <property type="project" value="InterPro"/>
</dbReference>